<comment type="similarity">
    <text evidence="2">Belongs to the Rht family.</text>
</comment>
<gene>
    <name evidence="8" type="ORF">HHX48_03990</name>
</gene>
<feature type="transmembrane region" description="Helical" evidence="7">
    <location>
        <begin position="182"/>
        <end position="200"/>
    </location>
</feature>
<dbReference type="PANTHER" id="PTHR30086:SF14">
    <property type="entry name" value="HOMOSERINE_HOMOSERINE LACTONE EFFLUX PROTEIN"/>
    <property type="match status" value="1"/>
</dbReference>
<dbReference type="InterPro" id="IPR001123">
    <property type="entry name" value="LeuE-type"/>
</dbReference>
<keyword evidence="5 7" id="KW-1133">Transmembrane helix</keyword>
<comment type="caution">
    <text evidence="8">The sequence shown here is derived from an EMBL/GenBank/DDBJ whole genome shotgun (WGS) entry which is preliminary data.</text>
</comment>
<feature type="transmembrane region" description="Helical" evidence="7">
    <location>
        <begin position="143"/>
        <end position="170"/>
    </location>
</feature>
<evidence type="ECO:0000256" key="4">
    <source>
        <dbReference type="ARBA" id="ARBA00022692"/>
    </source>
</evidence>
<comment type="subcellular location">
    <subcellularLocation>
        <location evidence="1">Cell membrane</location>
        <topology evidence="1">Multi-pass membrane protein</topology>
    </subcellularLocation>
</comment>
<dbReference type="EMBL" id="JABBXD010000001">
    <property type="protein sequence ID" value="MBD3584897.1"/>
    <property type="molecule type" value="Genomic_DNA"/>
</dbReference>
<dbReference type="Pfam" id="PF01810">
    <property type="entry name" value="LysE"/>
    <property type="match status" value="1"/>
</dbReference>
<sequence length="209" mass="22864">MTFEIWCVFALSALGLACVPDPNSLLALSHGARFGWKKTIWTICGGISGFFILITIAMLGLGTLLETNPELMIGLQWLGALYLAWLGFNLFFASSSSIEQTTLVSTLPKDLFKQGYLAALSNPKVLLFFTAFLAQFINPDEAFIPQFLVITVSFLCIEFAVEFSVARLAYRVKTLLLDNGRIFNQCCGALFLLLAVMAIVNSKAGLLGD</sequence>
<dbReference type="PANTHER" id="PTHR30086">
    <property type="entry name" value="ARGININE EXPORTER PROTEIN ARGO"/>
    <property type="match status" value="1"/>
</dbReference>
<evidence type="ECO:0000256" key="1">
    <source>
        <dbReference type="ARBA" id="ARBA00004651"/>
    </source>
</evidence>
<dbReference type="PIRSF" id="PIRSF006324">
    <property type="entry name" value="LeuE"/>
    <property type="match status" value="1"/>
</dbReference>
<proteinExistence type="inferred from homology"/>
<evidence type="ECO:0000256" key="5">
    <source>
        <dbReference type="ARBA" id="ARBA00022989"/>
    </source>
</evidence>
<feature type="transmembrane region" description="Helical" evidence="7">
    <location>
        <begin position="115"/>
        <end position="137"/>
    </location>
</feature>
<keyword evidence="3" id="KW-1003">Cell membrane</keyword>
<feature type="transmembrane region" description="Helical" evidence="7">
    <location>
        <begin position="71"/>
        <end position="94"/>
    </location>
</feature>
<evidence type="ECO:0000313" key="9">
    <source>
        <dbReference type="Proteomes" id="UP000624419"/>
    </source>
</evidence>
<dbReference type="Proteomes" id="UP000624419">
    <property type="component" value="Unassembled WGS sequence"/>
</dbReference>
<accession>A0ABR8LF64</accession>
<keyword evidence="9" id="KW-1185">Reference proteome</keyword>
<reference evidence="8 9" key="1">
    <citation type="submission" date="2020-04" db="EMBL/GenBank/DDBJ databases">
        <title>Salinimonas sp. HHU 13199.</title>
        <authorList>
            <person name="Cui X."/>
            <person name="Zhang D."/>
        </authorList>
    </citation>
    <scope>NUCLEOTIDE SEQUENCE [LARGE SCALE GENOMIC DNA]</scope>
    <source>
        <strain evidence="8 9">HHU 13199</strain>
    </source>
</reference>
<evidence type="ECO:0000256" key="3">
    <source>
        <dbReference type="ARBA" id="ARBA00022475"/>
    </source>
</evidence>
<feature type="transmembrane region" description="Helical" evidence="7">
    <location>
        <begin position="6"/>
        <end position="28"/>
    </location>
</feature>
<evidence type="ECO:0000256" key="7">
    <source>
        <dbReference type="SAM" id="Phobius"/>
    </source>
</evidence>
<dbReference type="RefSeq" id="WP_191022394.1">
    <property type="nucleotide sequence ID" value="NZ_JABBXD010000001.1"/>
</dbReference>
<protein>
    <submittedName>
        <fullName evidence="8">LysE family translocator</fullName>
    </submittedName>
</protein>
<feature type="transmembrane region" description="Helical" evidence="7">
    <location>
        <begin position="40"/>
        <end position="65"/>
    </location>
</feature>
<keyword evidence="6 7" id="KW-0472">Membrane</keyword>
<organism evidence="8 9">
    <name type="scientific">Salinimonas profundi</name>
    <dbReference type="NCBI Taxonomy" id="2729140"/>
    <lineage>
        <taxon>Bacteria</taxon>
        <taxon>Pseudomonadati</taxon>
        <taxon>Pseudomonadota</taxon>
        <taxon>Gammaproteobacteria</taxon>
        <taxon>Alteromonadales</taxon>
        <taxon>Alteromonadaceae</taxon>
        <taxon>Alteromonas/Salinimonas group</taxon>
        <taxon>Salinimonas</taxon>
    </lineage>
</organism>
<keyword evidence="4 7" id="KW-0812">Transmembrane</keyword>
<evidence type="ECO:0000313" key="8">
    <source>
        <dbReference type="EMBL" id="MBD3584897.1"/>
    </source>
</evidence>
<evidence type="ECO:0000256" key="2">
    <source>
        <dbReference type="ARBA" id="ARBA00007928"/>
    </source>
</evidence>
<evidence type="ECO:0000256" key="6">
    <source>
        <dbReference type="ARBA" id="ARBA00023136"/>
    </source>
</evidence>
<name>A0ABR8LF64_9ALTE</name>